<accession>A0A852XCV5</accession>
<evidence type="ECO:0000256" key="2">
    <source>
        <dbReference type="ARBA" id="ARBA00001946"/>
    </source>
</evidence>
<gene>
    <name evidence="9" type="ORF">BJY28_002763</name>
</gene>
<evidence type="ECO:0000313" key="10">
    <source>
        <dbReference type="Proteomes" id="UP000592181"/>
    </source>
</evidence>
<dbReference type="InterPro" id="IPR016181">
    <property type="entry name" value="Acyl_CoA_acyltransferase"/>
</dbReference>
<dbReference type="RefSeq" id="WP_179463517.1">
    <property type="nucleotide sequence ID" value="NZ_JACBZX010000001.1"/>
</dbReference>
<dbReference type="Pfam" id="PF00583">
    <property type="entry name" value="Acetyltransf_1"/>
    <property type="match status" value="1"/>
</dbReference>
<keyword evidence="9" id="KW-0689">Ribosomal protein</keyword>
<dbReference type="CDD" id="cd18870">
    <property type="entry name" value="NUDIX_AcylCoAdiphos_Nudt19"/>
    <property type="match status" value="1"/>
</dbReference>
<dbReference type="PROSITE" id="PS51462">
    <property type="entry name" value="NUDIX"/>
    <property type="match status" value="1"/>
</dbReference>
<dbReference type="CDD" id="cd04301">
    <property type="entry name" value="NAT_SF"/>
    <property type="match status" value="1"/>
</dbReference>
<keyword evidence="5" id="KW-0460">Magnesium</keyword>
<keyword evidence="3" id="KW-0479">Metal-binding</keyword>
<dbReference type="Proteomes" id="UP000592181">
    <property type="component" value="Unassembled WGS sequence"/>
</dbReference>
<comment type="cofactor">
    <cofactor evidence="2">
        <name>Mg(2+)</name>
        <dbReference type="ChEBI" id="CHEBI:18420"/>
    </cofactor>
</comment>
<keyword evidence="4" id="KW-0378">Hydrolase</keyword>
<keyword evidence="6" id="KW-0464">Manganese</keyword>
<dbReference type="GO" id="GO:0005840">
    <property type="term" value="C:ribosome"/>
    <property type="evidence" value="ECO:0007669"/>
    <property type="project" value="UniProtKB-KW"/>
</dbReference>
<dbReference type="InterPro" id="IPR039121">
    <property type="entry name" value="NUDT19"/>
</dbReference>
<dbReference type="PANTHER" id="PTHR12318">
    <property type="entry name" value="TESTOSTERONE-REGULATED PROTEIN RP2"/>
    <property type="match status" value="1"/>
</dbReference>
<comment type="caution">
    <text evidence="9">The sequence shown here is derived from an EMBL/GenBank/DDBJ whole genome shotgun (WGS) entry which is preliminary data.</text>
</comment>
<sequence>MTSTVRVRPATHADAPLLAEIEAAADTLLAAHLDTSGWAPPTAGEERLGRDGGALLVAEDEGTVVGFAHLVDLDEGAWHLDALAVRPERQRQGIGTELLRAAEAAVLAGGVGAMTLMTFADVPFNAPWYARLGYTTVEPPPSFMHAVVRDEEAAGVAASGRRVAMVRSLVGAVTPRLAVSVIPLRDEGGQLQAYVQHRVAQMDFAAGRVVFPGGRVDPQDRAAVADARRPGADGLGADPAVPDPAWALTSLPATSDPAVEEAVLRAAGVRELAEETGLEVDPGALVPWDWWVTPVGSPKRFDTYFFVLPAAGLAPQNVTTEASHAGWESVAGLLSSAGSGQVRLMTPTRVILTELAALGSVDAVLAHRPVIADERRAPGEVRARR</sequence>
<evidence type="ECO:0000259" key="7">
    <source>
        <dbReference type="PROSITE" id="PS51186"/>
    </source>
</evidence>
<dbReference type="PROSITE" id="PS51186">
    <property type="entry name" value="GNAT"/>
    <property type="match status" value="1"/>
</dbReference>
<evidence type="ECO:0000313" key="9">
    <source>
        <dbReference type="EMBL" id="NYG38294.1"/>
    </source>
</evidence>
<dbReference type="InterPro" id="IPR000182">
    <property type="entry name" value="GNAT_dom"/>
</dbReference>
<dbReference type="InterPro" id="IPR015797">
    <property type="entry name" value="NUDIX_hydrolase-like_dom_sf"/>
</dbReference>
<organism evidence="9 10">
    <name type="scientific">Janibacter alkaliphilus</name>
    <dbReference type="NCBI Taxonomy" id="1069963"/>
    <lineage>
        <taxon>Bacteria</taxon>
        <taxon>Bacillati</taxon>
        <taxon>Actinomycetota</taxon>
        <taxon>Actinomycetes</taxon>
        <taxon>Micrococcales</taxon>
        <taxon>Intrasporangiaceae</taxon>
        <taxon>Janibacter</taxon>
    </lineage>
</organism>
<keyword evidence="9" id="KW-0687">Ribonucleoprotein</keyword>
<evidence type="ECO:0000259" key="8">
    <source>
        <dbReference type="PROSITE" id="PS51462"/>
    </source>
</evidence>
<dbReference type="PANTHER" id="PTHR12318:SF0">
    <property type="entry name" value="ACYL-COENZYME A DIPHOSPHATASE NUDT19"/>
    <property type="match status" value="1"/>
</dbReference>
<evidence type="ECO:0000256" key="6">
    <source>
        <dbReference type="ARBA" id="ARBA00023211"/>
    </source>
</evidence>
<dbReference type="GO" id="GO:0016747">
    <property type="term" value="F:acyltransferase activity, transferring groups other than amino-acyl groups"/>
    <property type="evidence" value="ECO:0007669"/>
    <property type="project" value="InterPro"/>
</dbReference>
<comment type="cofactor">
    <cofactor evidence="1">
        <name>Mn(2+)</name>
        <dbReference type="ChEBI" id="CHEBI:29035"/>
    </cofactor>
</comment>
<feature type="domain" description="Nudix hydrolase" evidence="8">
    <location>
        <begin position="174"/>
        <end position="358"/>
    </location>
</feature>
<keyword evidence="10" id="KW-1185">Reference proteome</keyword>
<evidence type="ECO:0000256" key="5">
    <source>
        <dbReference type="ARBA" id="ARBA00022842"/>
    </source>
</evidence>
<evidence type="ECO:0000256" key="4">
    <source>
        <dbReference type="ARBA" id="ARBA00022801"/>
    </source>
</evidence>
<reference evidence="9 10" key="1">
    <citation type="submission" date="2020-07" db="EMBL/GenBank/DDBJ databases">
        <title>Sequencing the genomes of 1000 actinobacteria strains.</title>
        <authorList>
            <person name="Klenk H.-P."/>
        </authorList>
    </citation>
    <scope>NUCLEOTIDE SEQUENCE [LARGE SCALE GENOMIC DNA]</scope>
    <source>
        <strain evidence="9 10">DSM 24723</strain>
    </source>
</reference>
<dbReference type="SUPFAM" id="SSF55811">
    <property type="entry name" value="Nudix"/>
    <property type="match status" value="1"/>
</dbReference>
<dbReference type="EMBL" id="JACBZX010000001">
    <property type="protein sequence ID" value="NYG38294.1"/>
    <property type="molecule type" value="Genomic_DNA"/>
</dbReference>
<dbReference type="GO" id="GO:0046872">
    <property type="term" value="F:metal ion binding"/>
    <property type="evidence" value="ECO:0007669"/>
    <property type="project" value="UniProtKB-KW"/>
</dbReference>
<dbReference type="SUPFAM" id="SSF55729">
    <property type="entry name" value="Acyl-CoA N-acyltransferases (Nat)"/>
    <property type="match status" value="1"/>
</dbReference>
<protein>
    <submittedName>
        <fullName evidence="9">8-oxo-dGTP pyrophosphatase MutT (NUDIX family)/ribosomal protein S18 acetylase RimI-like enzyme</fullName>
    </submittedName>
</protein>
<dbReference type="Gene3D" id="3.90.79.10">
    <property type="entry name" value="Nucleoside Triphosphate Pyrophosphohydrolase"/>
    <property type="match status" value="2"/>
</dbReference>
<feature type="domain" description="N-acetyltransferase" evidence="7">
    <location>
        <begin position="5"/>
        <end position="170"/>
    </location>
</feature>
<name>A0A852XCV5_9MICO</name>
<evidence type="ECO:0000256" key="1">
    <source>
        <dbReference type="ARBA" id="ARBA00001936"/>
    </source>
</evidence>
<dbReference type="GO" id="GO:0016818">
    <property type="term" value="F:hydrolase activity, acting on acid anhydrides, in phosphorus-containing anhydrides"/>
    <property type="evidence" value="ECO:0007669"/>
    <property type="project" value="InterPro"/>
</dbReference>
<dbReference type="InterPro" id="IPR000086">
    <property type="entry name" value="NUDIX_hydrolase_dom"/>
</dbReference>
<evidence type="ECO:0000256" key="3">
    <source>
        <dbReference type="ARBA" id="ARBA00022723"/>
    </source>
</evidence>
<dbReference type="AlphaFoldDB" id="A0A852XCV5"/>
<dbReference type="Gene3D" id="3.40.630.30">
    <property type="match status" value="1"/>
</dbReference>
<proteinExistence type="predicted"/>